<dbReference type="UniPathway" id="UPA00056">
    <property type="reaction ID" value="UER00092"/>
</dbReference>
<evidence type="ECO:0000259" key="11">
    <source>
        <dbReference type="Pfam" id="PF08436"/>
    </source>
</evidence>
<dbReference type="InterPro" id="IPR036169">
    <property type="entry name" value="DXPR_C_sf"/>
</dbReference>
<gene>
    <name evidence="9 13" type="primary">dxr</name>
    <name evidence="13" type="ORF">AGI3411_04960</name>
</gene>
<dbReference type="NCBIfam" id="TIGR00243">
    <property type="entry name" value="Dxr"/>
    <property type="match status" value="1"/>
</dbReference>
<feature type="binding site" evidence="9">
    <location>
        <position position="153"/>
    </location>
    <ligand>
        <name>Mn(2+)</name>
        <dbReference type="ChEBI" id="CHEBI:29035"/>
    </ligand>
</feature>
<dbReference type="InterPro" id="IPR026877">
    <property type="entry name" value="DXPR_C"/>
</dbReference>
<keyword evidence="4 9" id="KW-0521">NADP</keyword>
<dbReference type="PANTHER" id="PTHR30525:SF0">
    <property type="entry name" value="1-DEOXY-D-XYLULOSE 5-PHOSPHATE REDUCTOISOMERASE, CHLOROPLASTIC"/>
    <property type="match status" value="1"/>
</dbReference>
<dbReference type="AlphaFoldDB" id="A0A446CTG5"/>
<feature type="binding site" evidence="9">
    <location>
        <position position="216"/>
    </location>
    <ligand>
        <name>NADPH</name>
        <dbReference type="ChEBI" id="CHEBI:57783"/>
    </ligand>
</feature>
<keyword evidence="3 9" id="KW-0479">Metal-binding</keyword>
<evidence type="ECO:0000313" key="13">
    <source>
        <dbReference type="EMBL" id="SSW71132.1"/>
    </source>
</evidence>
<keyword evidence="14" id="KW-1185">Reference proteome</keyword>
<evidence type="ECO:0000256" key="9">
    <source>
        <dbReference type="HAMAP-Rule" id="MF_00183"/>
    </source>
</evidence>
<feature type="binding site" evidence="9">
    <location>
        <position position="128"/>
    </location>
    <ligand>
        <name>1-deoxy-D-xylulose 5-phosphate</name>
        <dbReference type="ChEBI" id="CHEBI:57792"/>
    </ligand>
</feature>
<comment type="catalytic activity">
    <reaction evidence="8">
        <text>2-C-methyl-D-erythritol 4-phosphate + NADP(+) = 1-deoxy-D-xylulose 5-phosphate + NADPH + H(+)</text>
        <dbReference type="Rhea" id="RHEA:13717"/>
        <dbReference type="ChEBI" id="CHEBI:15378"/>
        <dbReference type="ChEBI" id="CHEBI:57783"/>
        <dbReference type="ChEBI" id="CHEBI:57792"/>
        <dbReference type="ChEBI" id="CHEBI:58262"/>
        <dbReference type="ChEBI" id="CHEBI:58349"/>
        <dbReference type="EC" id="1.1.1.267"/>
    </reaction>
    <physiologicalReaction direction="right-to-left" evidence="8">
        <dbReference type="Rhea" id="RHEA:13719"/>
    </physiologicalReaction>
</comment>
<keyword evidence="5 9" id="KW-0560">Oxidoreductase</keyword>
<comment type="similarity">
    <text evidence="2 9">Belongs to the DXR family.</text>
</comment>
<dbReference type="RefSeq" id="WP_129530011.1">
    <property type="nucleotide sequence ID" value="NZ_UFQB01000027.1"/>
</dbReference>
<dbReference type="GO" id="GO:0030604">
    <property type="term" value="F:1-deoxy-D-xylulose-5-phosphate reductoisomerase activity"/>
    <property type="evidence" value="ECO:0007669"/>
    <property type="project" value="UniProtKB-UniRule"/>
</dbReference>
<dbReference type="SUPFAM" id="SSF51735">
    <property type="entry name" value="NAD(P)-binding Rossmann-fold domains"/>
    <property type="match status" value="1"/>
</dbReference>
<keyword evidence="7 9" id="KW-0414">Isoprene biosynthesis</keyword>
<feature type="binding site" evidence="9">
    <location>
        <position position="223"/>
    </location>
    <ligand>
        <name>1-deoxy-D-xylulose 5-phosphate</name>
        <dbReference type="ChEBI" id="CHEBI:57792"/>
    </ligand>
</feature>
<feature type="binding site" evidence="9">
    <location>
        <position position="13"/>
    </location>
    <ligand>
        <name>NADPH</name>
        <dbReference type="ChEBI" id="CHEBI:57783"/>
    </ligand>
</feature>
<dbReference type="Gene3D" id="1.10.1740.10">
    <property type="match status" value="1"/>
</dbReference>
<feature type="domain" description="1-deoxy-D-xylulose 5-phosphate reductoisomerase N-terminal" evidence="10">
    <location>
        <begin position="7"/>
        <end position="135"/>
    </location>
</feature>
<dbReference type="PIRSF" id="PIRSF006205">
    <property type="entry name" value="Dxp_reductismrs"/>
    <property type="match status" value="1"/>
</dbReference>
<dbReference type="SUPFAM" id="SSF69055">
    <property type="entry name" value="1-deoxy-D-xylulose-5-phosphate reductoisomerase, C-terminal domain"/>
    <property type="match status" value="1"/>
</dbReference>
<evidence type="ECO:0000256" key="5">
    <source>
        <dbReference type="ARBA" id="ARBA00023002"/>
    </source>
</evidence>
<reference evidence="13 14" key="1">
    <citation type="submission" date="2018-07" db="EMBL/GenBank/DDBJ databases">
        <authorList>
            <person name="Peeters C."/>
        </authorList>
    </citation>
    <scope>NUCLEOTIDE SEQUENCE [LARGE SCALE GENOMIC DNA]</scope>
    <source>
        <strain evidence="13 14">LMG 3411</strain>
    </source>
</reference>
<evidence type="ECO:0000256" key="3">
    <source>
        <dbReference type="ARBA" id="ARBA00022723"/>
    </source>
</evidence>
<dbReference type="NCBIfam" id="NF009114">
    <property type="entry name" value="PRK12464.1"/>
    <property type="match status" value="1"/>
</dbReference>
<feature type="binding site" evidence="9">
    <location>
        <position position="16"/>
    </location>
    <ligand>
        <name>NADPH</name>
        <dbReference type="ChEBI" id="CHEBI:57783"/>
    </ligand>
</feature>
<feature type="binding site" evidence="9">
    <location>
        <position position="232"/>
    </location>
    <ligand>
        <name>Mn(2+)</name>
        <dbReference type="ChEBI" id="CHEBI:29035"/>
    </ligand>
</feature>
<dbReference type="Pfam" id="PF02670">
    <property type="entry name" value="DXP_reductoisom"/>
    <property type="match status" value="1"/>
</dbReference>
<proteinExistence type="inferred from homology"/>
<feature type="binding site" evidence="9">
    <location>
        <position position="155"/>
    </location>
    <ligand>
        <name>1-deoxy-D-xylulose 5-phosphate</name>
        <dbReference type="ChEBI" id="CHEBI:57792"/>
    </ligand>
</feature>
<evidence type="ECO:0000256" key="2">
    <source>
        <dbReference type="ARBA" id="ARBA00006825"/>
    </source>
</evidence>
<feature type="binding site" evidence="9">
    <location>
        <position position="127"/>
    </location>
    <ligand>
        <name>NADPH</name>
        <dbReference type="ChEBI" id="CHEBI:57783"/>
    </ligand>
</feature>
<evidence type="ECO:0000256" key="6">
    <source>
        <dbReference type="ARBA" id="ARBA00023211"/>
    </source>
</evidence>
<evidence type="ECO:0000259" key="10">
    <source>
        <dbReference type="Pfam" id="PF02670"/>
    </source>
</evidence>
<dbReference type="EMBL" id="UFQB01000027">
    <property type="protein sequence ID" value="SSW71132.1"/>
    <property type="molecule type" value="Genomic_DNA"/>
</dbReference>
<comment type="function">
    <text evidence="9">Catalyzes the NADPH-dependent rearrangement and reduction of 1-deoxy-D-xylulose-5-phosphate (DXP) to 2-C-methyl-D-erythritol 4-phosphate (MEP).</text>
</comment>
<evidence type="ECO:0000256" key="8">
    <source>
        <dbReference type="ARBA" id="ARBA00048543"/>
    </source>
</evidence>
<dbReference type="InterPro" id="IPR013644">
    <property type="entry name" value="DXP_reductoisomerase_C"/>
</dbReference>
<feature type="binding site" evidence="9">
    <location>
        <position position="232"/>
    </location>
    <ligand>
        <name>1-deoxy-D-xylulose 5-phosphate</name>
        <dbReference type="ChEBI" id="CHEBI:57792"/>
    </ligand>
</feature>
<comment type="cofactor">
    <cofactor evidence="9">
        <name>Mg(2+)</name>
        <dbReference type="ChEBI" id="CHEBI:18420"/>
    </cofactor>
    <cofactor evidence="9">
        <name>Mn(2+)</name>
        <dbReference type="ChEBI" id="CHEBI:29035"/>
    </cofactor>
</comment>
<keyword evidence="13" id="KW-0413">Isomerase</keyword>
<feature type="binding site" evidence="9">
    <location>
        <position position="187"/>
    </location>
    <ligand>
        <name>1-deoxy-D-xylulose 5-phosphate</name>
        <dbReference type="ChEBI" id="CHEBI:57792"/>
    </ligand>
</feature>
<accession>A0A446CTG5</accession>
<evidence type="ECO:0000259" key="12">
    <source>
        <dbReference type="Pfam" id="PF13288"/>
    </source>
</evidence>
<name>A0A446CTG5_9BURK</name>
<dbReference type="InterPro" id="IPR036291">
    <property type="entry name" value="NAD(P)-bd_dom_sf"/>
</dbReference>
<feature type="binding site" evidence="9">
    <location>
        <position position="229"/>
    </location>
    <ligand>
        <name>1-deoxy-D-xylulose 5-phosphate</name>
        <dbReference type="ChEBI" id="CHEBI:57792"/>
    </ligand>
</feature>
<dbReference type="GO" id="GO:0016853">
    <property type="term" value="F:isomerase activity"/>
    <property type="evidence" value="ECO:0007669"/>
    <property type="project" value="UniProtKB-KW"/>
</dbReference>
<comment type="pathway">
    <text evidence="1 9">Isoprenoid biosynthesis; isopentenyl diphosphate biosynthesis via DXP pathway; isopentenyl diphosphate from 1-deoxy-D-xylulose 5-phosphate: step 1/6.</text>
</comment>
<dbReference type="HAMAP" id="MF_00183">
    <property type="entry name" value="DXP_reductoisom"/>
    <property type="match status" value="1"/>
</dbReference>
<feature type="domain" description="1-deoxy-D-xylulose 5-phosphate reductoisomerase C-terminal" evidence="11">
    <location>
        <begin position="149"/>
        <end position="240"/>
    </location>
</feature>
<dbReference type="FunFam" id="3.40.50.720:FF:000045">
    <property type="entry name" value="1-deoxy-D-xylulose 5-phosphate reductoisomerase"/>
    <property type="match status" value="1"/>
</dbReference>
<dbReference type="EC" id="1.1.1.267" evidence="9"/>
<dbReference type="Gene3D" id="3.40.50.720">
    <property type="entry name" value="NAD(P)-binding Rossmann-like Domain"/>
    <property type="match status" value="1"/>
</dbReference>
<dbReference type="InterPro" id="IPR003821">
    <property type="entry name" value="DXP_reductoisomerase"/>
</dbReference>
<feature type="domain" description="DXP reductoisomerase C-terminal" evidence="12">
    <location>
        <begin position="272"/>
        <end position="391"/>
    </location>
</feature>
<dbReference type="GO" id="GO:0030145">
    <property type="term" value="F:manganese ion binding"/>
    <property type="evidence" value="ECO:0007669"/>
    <property type="project" value="TreeGrafter"/>
</dbReference>
<dbReference type="Pfam" id="PF08436">
    <property type="entry name" value="DXP_redisom_C"/>
    <property type="match status" value="1"/>
</dbReference>
<organism evidence="13 14">
    <name type="scientific">Achromobacter agilis</name>
    <dbReference type="NCBI Taxonomy" id="1353888"/>
    <lineage>
        <taxon>Bacteria</taxon>
        <taxon>Pseudomonadati</taxon>
        <taxon>Pseudomonadota</taxon>
        <taxon>Betaproteobacteria</taxon>
        <taxon>Burkholderiales</taxon>
        <taxon>Alcaligenaceae</taxon>
        <taxon>Achromobacter</taxon>
    </lineage>
</organism>
<evidence type="ECO:0000313" key="14">
    <source>
        <dbReference type="Proteomes" id="UP000289184"/>
    </source>
</evidence>
<protein>
    <recommendedName>
        <fullName evidence="9">1-deoxy-D-xylulose 5-phosphate reductoisomerase</fullName>
        <shortName evidence="9">DXP reductoisomerase</shortName>
        <ecNumber evidence="9">1.1.1.267</ecNumber>
    </recommendedName>
    <alternativeName>
        <fullName evidence="9">1-deoxyxylulose-5-phosphate reductoisomerase</fullName>
    </alternativeName>
    <alternativeName>
        <fullName evidence="9">2-C-methyl-D-erythritol 4-phosphate synthase</fullName>
    </alternativeName>
</protein>
<evidence type="ECO:0000256" key="1">
    <source>
        <dbReference type="ARBA" id="ARBA00005094"/>
    </source>
</evidence>
<feature type="binding site" evidence="9">
    <location>
        <position position="129"/>
    </location>
    <ligand>
        <name>NADPH</name>
        <dbReference type="ChEBI" id="CHEBI:57783"/>
    </ligand>
</feature>
<dbReference type="Proteomes" id="UP000289184">
    <property type="component" value="Unassembled WGS sequence"/>
</dbReference>
<dbReference type="Pfam" id="PF13288">
    <property type="entry name" value="DXPR_C"/>
    <property type="match status" value="1"/>
</dbReference>
<dbReference type="PANTHER" id="PTHR30525">
    <property type="entry name" value="1-DEOXY-D-XYLULOSE 5-PHOSPHATE REDUCTOISOMERASE"/>
    <property type="match status" value="1"/>
</dbReference>
<keyword evidence="9" id="KW-0460">Magnesium</keyword>
<sequence>MTAFQRVVVLGSTGSIGESTLDVIARHPERLAVHALSAYSRMGRLAEQAQASGAAVVVVPDDGARQKFIAAWAGSRPMPEIRVGAQALADTAAEPGCDSVMAAIVGAAGLPAALAAARSGKRVLLANKEALVAAGSLFMRAIRDNGAELLPIDSEHNAIFQCLPKGGKAVAPDAPAPGVRRLLLTASGGPFRGRDLEDLHDVTPAQACAHPNWSMGRKISVDSATMLNKGLEVIEAHWLFAMPADRIEVVVHPQSVVHSMVEYNDGSVLAQLGQPDMRTPIAYGLGFPERLESGVGPLDLTRLGRLDFEKPDFARFPCLALSFAALRSGQAACVVLNAANEVAVEAFLAGRLPYTWIARVIEASLEWQARQASVTLNSLDAVLALDAAARAYAGNLGLA</sequence>
<evidence type="ECO:0000256" key="7">
    <source>
        <dbReference type="ARBA" id="ARBA00023229"/>
    </source>
</evidence>
<comment type="caution">
    <text evidence="9">Lacks conserved residue(s) required for the propagation of feature annotation.</text>
</comment>
<feature type="binding site" evidence="9">
    <location>
        <position position="154"/>
    </location>
    <ligand>
        <name>1-deoxy-D-xylulose 5-phosphate</name>
        <dbReference type="ChEBI" id="CHEBI:57792"/>
    </ligand>
</feature>
<feature type="binding site" evidence="9">
    <location>
        <position position="15"/>
    </location>
    <ligand>
        <name>NADPH</name>
        <dbReference type="ChEBI" id="CHEBI:57783"/>
    </ligand>
</feature>
<dbReference type="SUPFAM" id="SSF55347">
    <property type="entry name" value="Glyceraldehyde-3-phosphate dehydrogenase-like, C-terminal domain"/>
    <property type="match status" value="1"/>
</dbReference>
<dbReference type="InterPro" id="IPR013512">
    <property type="entry name" value="DXP_reductoisomerase_N"/>
</dbReference>
<evidence type="ECO:0000256" key="4">
    <source>
        <dbReference type="ARBA" id="ARBA00022857"/>
    </source>
</evidence>
<dbReference type="GO" id="GO:0070402">
    <property type="term" value="F:NADPH binding"/>
    <property type="evidence" value="ECO:0007669"/>
    <property type="project" value="InterPro"/>
</dbReference>
<keyword evidence="6 9" id="KW-0464">Manganese</keyword>
<dbReference type="GO" id="GO:0051484">
    <property type="term" value="P:isopentenyl diphosphate biosynthetic process, methylerythritol 4-phosphate pathway involved in terpenoid biosynthetic process"/>
    <property type="evidence" value="ECO:0007669"/>
    <property type="project" value="UniProtKB-ARBA"/>
</dbReference>
<dbReference type="OrthoDB" id="9806546at2"/>
<feature type="binding site" evidence="9">
    <location>
        <position position="210"/>
    </location>
    <ligand>
        <name>1-deoxy-D-xylulose 5-phosphate</name>
        <dbReference type="ChEBI" id="CHEBI:57792"/>
    </ligand>
</feature>
<feature type="binding site" evidence="9">
    <location>
        <position position="14"/>
    </location>
    <ligand>
        <name>NADPH</name>
        <dbReference type="ChEBI" id="CHEBI:57783"/>
    </ligand>
</feature>
<feature type="binding site" evidence="9">
    <location>
        <position position="155"/>
    </location>
    <ligand>
        <name>Mn(2+)</name>
        <dbReference type="ChEBI" id="CHEBI:29035"/>
    </ligand>
</feature>
<feature type="binding site" evidence="9">
    <location>
        <position position="228"/>
    </location>
    <ligand>
        <name>1-deoxy-D-xylulose 5-phosphate</name>
        <dbReference type="ChEBI" id="CHEBI:57792"/>
    </ligand>
</feature>